<dbReference type="GO" id="GO:0030968">
    <property type="term" value="P:endoplasmic reticulum unfolded protein response"/>
    <property type="evidence" value="ECO:0007669"/>
    <property type="project" value="TreeGrafter"/>
</dbReference>
<dbReference type="Pfam" id="PF24560">
    <property type="entry name" value="zf-C2H2_OTU1_C"/>
    <property type="match status" value="1"/>
</dbReference>
<evidence type="ECO:0000256" key="7">
    <source>
        <dbReference type="ARBA" id="ARBA00022807"/>
    </source>
</evidence>
<dbReference type="GO" id="GO:0005829">
    <property type="term" value="C:cytosol"/>
    <property type="evidence" value="ECO:0007669"/>
    <property type="project" value="TreeGrafter"/>
</dbReference>
<feature type="domain" description="OTU" evidence="10">
    <location>
        <begin position="109"/>
        <end position="234"/>
    </location>
</feature>
<evidence type="ECO:0000256" key="8">
    <source>
        <dbReference type="ARBA" id="ARBA00022833"/>
    </source>
</evidence>
<protein>
    <recommendedName>
        <fullName evidence="9">Ubiquitin thioesterase OTU</fullName>
        <ecNumber evidence="9">3.4.19.12</ecNumber>
    </recommendedName>
</protein>
<dbReference type="Gene3D" id="3.90.70.80">
    <property type="match status" value="1"/>
</dbReference>
<dbReference type="Pfam" id="PF02338">
    <property type="entry name" value="OTU"/>
    <property type="match status" value="1"/>
</dbReference>
<dbReference type="Pfam" id="PF21403">
    <property type="entry name" value="OTU1_UBXL"/>
    <property type="match status" value="1"/>
</dbReference>
<dbReference type="GO" id="GO:0016579">
    <property type="term" value="P:protein deubiquitination"/>
    <property type="evidence" value="ECO:0007669"/>
    <property type="project" value="TreeGrafter"/>
</dbReference>
<evidence type="ECO:0000256" key="9">
    <source>
        <dbReference type="RuleBase" id="RU367104"/>
    </source>
</evidence>
<keyword evidence="4" id="KW-0863">Zinc-finger</keyword>
<evidence type="ECO:0000256" key="4">
    <source>
        <dbReference type="ARBA" id="ARBA00022771"/>
    </source>
</evidence>
<keyword evidence="7 9" id="KW-0788">Thiol protease</keyword>
<dbReference type="Proteomes" id="UP001347796">
    <property type="component" value="Unassembled WGS sequence"/>
</dbReference>
<dbReference type="SUPFAM" id="SSF54001">
    <property type="entry name" value="Cysteine proteinases"/>
    <property type="match status" value="1"/>
</dbReference>
<evidence type="ECO:0000256" key="3">
    <source>
        <dbReference type="ARBA" id="ARBA00022723"/>
    </source>
</evidence>
<comment type="function">
    <text evidence="9">Hydrolase that can remove conjugated ubiquitin from proteins and may therefore play an important regulatory role at the level of protein turnover by preventing degradation.</text>
</comment>
<dbReference type="InterPro" id="IPR048857">
    <property type="entry name" value="OTU1_Ubl"/>
</dbReference>
<dbReference type="GO" id="GO:0005634">
    <property type="term" value="C:nucleus"/>
    <property type="evidence" value="ECO:0007669"/>
    <property type="project" value="TreeGrafter"/>
</dbReference>
<dbReference type="PANTHER" id="PTHR13312:SF0">
    <property type="entry name" value="UBIQUITIN THIOESTERASE OTU1"/>
    <property type="match status" value="1"/>
</dbReference>
<evidence type="ECO:0000256" key="1">
    <source>
        <dbReference type="ARBA" id="ARBA00000707"/>
    </source>
</evidence>
<dbReference type="GO" id="GO:0036503">
    <property type="term" value="P:ERAD pathway"/>
    <property type="evidence" value="ECO:0007669"/>
    <property type="project" value="TreeGrafter"/>
</dbReference>
<comment type="caution">
    <text evidence="11">The sequence shown here is derived from an EMBL/GenBank/DDBJ whole genome shotgun (WGS) entry which is preliminary data.</text>
</comment>
<gene>
    <name evidence="11" type="ORF">SNE40_014732</name>
</gene>
<dbReference type="InterPro" id="IPR003323">
    <property type="entry name" value="OTU_dom"/>
</dbReference>
<dbReference type="GO" id="GO:0004843">
    <property type="term" value="F:cysteine-type deubiquitinase activity"/>
    <property type="evidence" value="ECO:0007669"/>
    <property type="project" value="UniProtKB-UniRule"/>
</dbReference>
<sequence>MTTTELKLRCKSKTGQHYLTNLTGSSTVGRLKEMLADITKIPASCIKIRHGFPPKILDLSNEAQELSTLSLRSGDSLIVEESKTAIVPPVPSGDGVLQAQLMGNKIGILTRKVVPVNNSCLFTSVNAAMNNGCVDLSCSKQLRELIAGVVMSDSVTYCEAMLGKSNSDYCKWIMNDESWGGGIEISILSKYYRTEIDVVDTQSGRIDRFGEDGNYKDRILLLYDGIHYDFLILDACVPSIPPKCKFLTSDLTILSQALELAEEAKQSRQFTDVGNFTLRCLICQKALKGSQEAQDHAKKTGHINFGEY</sequence>
<dbReference type="CDD" id="cd22745">
    <property type="entry name" value="OTU_OTU1"/>
    <property type="match status" value="1"/>
</dbReference>
<evidence type="ECO:0000259" key="10">
    <source>
        <dbReference type="PROSITE" id="PS50802"/>
    </source>
</evidence>
<keyword evidence="3" id="KW-0479">Metal-binding</keyword>
<dbReference type="Gene3D" id="3.10.20.90">
    <property type="entry name" value="Phosphatidylinositol 3-kinase Catalytic Subunit, Chain A, domain 1"/>
    <property type="match status" value="1"/>
</dbReference>
<dbReference type="AlphaFoldDB" id="A0AAN8JE57"/>
<keyword evidence="9" id="KW-0963">Cytoplasm</keyword>
<evidence type="ECO:0000256" key="5">
    <source>
        <dbReference type="ARBA" id="ARBA00022786"/>
    </source>
</evidence>
<dbReference type="PANTHER" id="PTHR13312">
    <property type="entry name" value="HIV-INDUCED PROTEIN-7-LIKE PROTEASE"/>
    <property type="match status" value="1"/>
</dbReference>
<proteinExistence type="predicted"/>
<keyword evidence="12" id="KW-1185">Reference proteome</keyword>
<dbReference type="FunFam" id="3.10.20.90:FF:000096">
    <property type="entry name" value="Ubiquitin thioesterase OTU1"/>
    <property type="match status" value="1"/>
</dbReference>
<dbReference type="EC" id="3.4.19.12" evidence="9"/>
<keyword evidence="6 9" id="KW-0378">Hydrolase</keyword>
<comment type="subcellular location">
    <subcellularLocation>
        <location evidence="9">Cytoplasm</location>
    </subcellularLocation>
</comment>
<evidence type="ECO:0000313" key="12">
    <source>
        <dbReference type="Proteomes" id="UP001347796"/>
    </source>
</evidence>
<keyword evidence="2" id="KW-0645">Protease</keyword>
<evidence type="ECO:0000313" key="11">
    <source>
        <dbReference type="EMBL" id="KAK6176446.1"/>
    </source>
</evidence>
<organism evidence="11 12">
    <name type="scientific">Patella caerulea</name>
    <name type="common">Rayed Mediterranean limpet</name>
    <dbReference type="NCBI Taxonomy" id="87958"/>
    <lineage>
        <taxon>Eukaryota</taxon>
        <taxon>Metazoa</taxon>
        <taxon>Spiralia</taxon>
        <taxon>Lophotrochozoa</taxon>
        <taxon>Mollusca</taxon>
        <taxon>Gastropoda</taxon>
        <taxon>Patellogastropoda</taxon>
        <taxon>Patelloidea</taxon>
        <taxon>Patellidae</taxon>
        <taxon>Patella</taxon>
    </lineage>
</organism>
<reference evidence="11 12" key="1">
    <citation type="submission" date="2024-01" db="EMBL/GenBank/DDBJ databases">
        <title>The genome of the rayed Mediterranean limpet Patella caerulea (Linnaeus, 1758).</title>
        <authorList>
            <person name="Anh-Thu Weber A."/>
            <person name="Halstead-Nussloch G."/>
        </authorList>
    </citation>
    <scope>NUCLEOTIDE SEQUENCE [LARGE SCALE GENOMIC DNA]</scope>
    <source>
        <strain evidence="11">AATW-2023a</strain>
        <tissue evidence="11">Whole specimen</tissue>
    </source>
</reference>
<dbReference type="InterPro" id="IPR057766">
    <property type="entry name" value="Znf-C2H2_OTU1-like_C"/>
</dbReference>
<dbReference type="SUPFAM" id="SSF54236">
    <property type="entry name" value="Ubiquitin-like"/>
    <property type="match status" value="1"/>
</dbReference>
<name>A0AAN8JE57_PATCE</name>
<evidence type="ECO:0000256" key="2">
    <source>
        <dbReference type="ARBA" id="ARBA00022670"/>
    </source>
</evidence>
<dbReference type="EMBL" id="JAZGQO010000010">
    <property type="protein sequence ID" value="KAK6176446.1"/>
    <property type="molecule type" value="Genomic_DNA"/>
</dbReference>
<accession>A0AAN8JE57</accession>
<dbReference type="InterPro" id="IPR029071">
    <property type="entry name" value="Ubiquitin-like_domsf"/>
</dbReference>
<dbReference type="GO" id="GO:0008270">
    <property type="term" value="F:zinc ion binding"/>
    <property type="evidence" value="ECO:0007669"/>
    <property type="project" value="UniProtKB-KW"/>
</dbReference>
<keyword evidence="5 9" id="KW-0833">Ubl conjugation pathway</keyword>
<keyword evidence="8" id="KW-0862">Zinc</keyword>
<dbReference type="PROSITE" id="PS50802">
    <property type="entry name" value="OTU"/>
    <property type="match status" value="1"/>
</dbReference>
<dbReference type="InterPro" id="IPR038765">
    <property type="entry name" value="Papain-like_cys_pep_sf"/>
</dbReference>
<comment type="catalytic activity">
    <reaction evidence="1 9">
        <text>Thiol-dependent hydrolysis of ester, thioester, amide, peptide and isopeptide bonds formed by the C-terminal Gly of ubiquitin (a 76-residue protein attached to proteins as an intracellular targeting signal).</text>
        <dbReference type="EC" id="3.4.19.12"/>
    </reaction>
</comment>
<evidence type="ECO:0000256" key="6">
    <source>
        <dbReference type="ARBA" id="ARBA00022801"/>
    </source>
</evidence>
<dbReference type="CDD" id="cd17059">
    <property type="entry name" value="Ubl_OTU1"/>
    <property type="match status" value="1"/>
</dbReference>